<dbReference type="EMBL" id="LT934116">
    <property type="protein sequence ID" value="VAH86399.1"/>
    <property type="molecule type" value="Genomic_DNA"/>
</dbReference>
<name>A0A9R1SAU1_TRITD</name>
<feature type="domain" description="RRM" evidence="3">
    <location>
        <begin position="442"/>
        <end position="521"/>
    </location>
</feature>
<dbReference type="InterPro" id="IPR036047">
    <property type="entry name" value="F-box-like_dom_sf"/>
</dbReference>
<dbReference type="Gene3D" id="3.30.70.330">
    <property type="match status" value="1"/>
</dbReference>
<gene>
    <name evidence="4" type="ORF">TRITD_3Bv1G278620</name>
</gene>
<dbReference type="OMA" id="INTWEYN"/>
<feature type="compositionally biased region" description="Polar residues" evidence="2">
    <location>
        <begin position="415"/>
        <end position="427"/>
    </location>
</feature>
<feature type="region of interest" description="Disordered" evidence="2">
    <location>
        <begin position="405"/>
        <end position="427"/>
    </location>
</feature>
<evidence type="ECO:0000256" key="2">
    <source>
        <dbReference type="SAM" id="MobiDB-lite"/>
    </source>
</evidence>
<dbReference type="InterPro" id="IPR012677">
    <property type="entry name" value="Nucleotide-bd_a/b_plait_sf"/>
</dbReference>
<dbReference type="Pfam" id="PF00076">
    <property type="entry name" value="RRM_1"/>
    <property type="match status" value="1"/>
</dbReference>
<dbReference type="CDD" id="cd00590">
    <property type="entry name" value="RRM_SF"/>
    <property type="match status" value="1"/>
</dbReference>
<reference evidence="4 5" key="1">
    <citation type="submission" date="2017-09" db="EMBL/GenBank/DDBJ databases">
        <authorList>
            <consortium name="International Durum Wheat Genome Sequencing Consortium (IDWGSC)"/>
            <person name="Milanesi L."/>
        </authorList>
    </citation>
    <scope>NUCLEOTIDE SEQUENCE [LARGE SCALE GENOMIC DNA]</scope>
    <source>
        <strain evidence="5">cv. Svevo</strain>
    </source>
</reference>
<keyword evidence="5" id="KW-1185">Reference proteome</keyword>
<evidence type="ECO:0000256" key="1">
    <source>
        <dbReference type="PROSITE-ProRule" id="PRU00176"/>
    </source>
</evidence>
<organism evidence="4 5">
    <name type="scientific">Triticum turgidum subsp. durum</name>
    <name type="common">Durum wheat</name>
    <name type="synonym">Triticum durum</name>
    <dbReference type="NCBI Taxonomy" id="4567"/>
    <lineage>
        <taxon>Eukaryota</taxon>
        <taxon>Viridiplantae</taxon>
        <taxon>Streptophyta</taxon>
        <taxon>Embryophyta</taxon>
        <taxon>Tracheophyta</taxon>
        <taxon>Spermatophyta</taxon>
        <taxon>Magnoliopsida</taxon>
        <taxon>Liliopsida</taxon>
        <taxon>Poales</taxon>
        <taxon>Poaceae</taxon>
        <taxon>BOP clade</taxon>
        <taxon>Pooideae</taxon>
        <taxon>Triticodae</taxon>
        <taxon>Triticeae</taxon>
        <taxon>Triticinae</taxon>
        <taxon>Triticum</taxon>
    </lineage>
</organism>
<dbReference type="AlphaFoldDB" id="A0A9R1SAU1"/>
<proteinExistence type="predicted"/>
<dbReference type="SUPFAM" id="SSF81383">
    <property type="entry name" value="F-box domain"/>
    <property type="match status" value="1"/>
</dbReference>
<dbReference type="PANTHER" id="PTHR33110:SF139">
    <property type="entry name" value="RRM DOMAIN-CONTAINING PROTEIN"/>
    <property type="match status" value="1"/>
</dbReference>
<dbReference type="Gramene" id="TRITD3Bv1G278620.1">
    <property type="protein sequence ID" value="TRITD3Bv1G278620.1"/>
    <property type="gene ID" value="TRITD3Bv1G278620"/>
</dbReference>
<accession>A0A9R1SAU1</accession>
<keyword evidence="1" id="KW-0694">RNA-binding</keyword>
<dbReference type="PANTHER" id="PTHR33110">
    <property type="entry name" value="F-BOX/KELCH-REPEAT PROTEIN-RELATED"/>
    <property type="match status" value="1"/>
</dbReference>
<dbReference type="Proteomes" id="UP000324705">
    <property type="component" value="Chromosome 3B"/>
</dbReference>
<dbReference type="SMART" id="SM00360">
    <property type="entry name" value="RRM"/>
    <property type="match status" value="1"/>
</dbReference>
<sequence>MPAGGWSDLPPDLAREISRRLHHDAVDLVRFHAVCKPWRDSRMTTATDQFLPWLVTAVKEDETRLEMRCVLSGTNYRSQPLLSEPARWNWVTSSGGTALRFLTIERLRPSLHDPLIGSAEHLPLLPQFVGLWGQEIDPHGVINGNGATLLYSISTTGHMVGHRPTARFTAALLRPGDAEWTILERILEHKYEHRFGTWSLRQPVLTSVTYHDGKILVVMKDDQPWRLATPNCNITCDELVKSQGPPAVQVWFGESTCNYSYVLESRGEILRLSINTWEYNRYLKGTNPYLLKVKVSLQALEGQLLSESSPLEKMRWVRRDGRSLADRVLFLGMCHSFVVDAGRVPNVHGGCAYFVYHNDNAFTYGKRAVFRCNLINGRTELVQRLPQCWDYRMCLWFNPESVNTPPEEISEGPPMQQQQIAPTISSPPRHTIHIERHRVPRFRVLVRNLPLTVNSTQLRFFFGEHGKVSSAEVIFYKKTRASQGIGHVTIETTHSHQEDALAALNELVLDGCCLKVTLIKEDQPPQRQHKRRLI</sequence>
<evidence type="ECO:0000313" key="5">
    <source>
        <dbReference type="Proteomes" id="UP000324705"/>
    </source>
</evidence>
<dbReference type="GO" id="GO:0003723">
    <property type="term" value="F:RNA binding"/>
    <property type="evidence" value="ECO:0007669"/>
    <property type="project" value="UniProtKB-UniRule"/>
</dbReference>
<protein>
    <recommendedName>
        <fullName evidence="3">RRM domain-containing protein</fullName>
    </recommendedName>
</protein>
<dbReference type="Pfam" id="PF03478">
    <property type="entry name" value="Beta-prop_KIB1-4"/>
    <property type="match status" value="1"/>
</dbReference>
<dbReference type="Gene3D" id="1.20.1280.50">
    <property type="match status" value="1"/>
</dbReference>
<dbReference type="InterPro" id="IPR035979">
    <property type="entry name" value="RBD_domain_sf"/>
</dbReference>
<dbReference type="InterPro" id="IPR005174">
    <property type="entry name" value="KIB1-4_b-propeller"/>
</dbReference>
<evidence type="ECO:0000259" key="3">
    <source>
        <dbReference type="PROSITE" id="PS50102"/>
    </source>
</evidence>
<evidence type="ECO:0000313" key="4">
    <source>
        <dbReference type="EMBL" id="VAH86399.1"/>
    </source>
</evidence>
<dbReference type="PROSITE" id="PS50102">
    <property type="entry name" value="RRM"/>
    <property type="match status" value="1"/>
</dbReference>
<dbReference type="InterPro" id="IPR000504">
    <property type="entry name" value="RRM_dom"/>
</dbReference>
<dbReference type="SUPFAM" id="SSF54928">
    <property type="entry name" value="RNA-binding domain, RBD"/>
    <property type="match status" value="1"/>
</dbReference>